<evidence type="ECO:0000313" key="4">
    <source>
        <dbReference type="EMBL" id="PMB75525.1"/>
    </source>
</evidence>
<dbReference type="GO" id="GO:0046914">
    <property type="term" value="F:transition metal ion binding"/>
    <property type="evidence" value="ECO:0007669"/>
    <property type="project" value="InterPro"/>
</dbReference>
<dbReference type="Pfam" id="PF04023">
    <property type="entry name" value="FeoA"/>
    <property type="match status" value="1"/>
</dbReference>
<feature type="domain" description="Ferrous iron transporter FeoA-like" evidence="2">
    <location>
        <begin position="2"/>
        <end position="72"/>
    </location>
</feature>
<dbReference type="InterPro" id="IPR053184">
    <property type="entry name" value="FeoA-like"/>
</dbReference>
<dbReference type="InterPro" id="IPR038157">
    <property type="entry name" value="FeoA_core_dom"/>
</dbReference>
<evidence type="ECO:0000313" key="3">
    <source>
        <dbReference type="EMBL" id="HEW64495.1"/>
    </source>
</evidence>
<reference evidence="3" key="2">
    <citation type="journal article" date="2020" name="mSystems">
        <title>Genome- and Community-Level Interaction Insights into Carbon Utilization and Element Cycling Functions of Hydrothermarchaeota in Hydrothermal Sediment.</title>
        <authorList>
            <person name="Zhou Z."/>
            <person name="Liu Y."/>
            <person name="Xu W."/>
            <person name="Pan J."/>
            <person name="Luo Z.H."/>
            <person name="Li M."/>
        </authorList>
    </citation>
    <scope>NUCLEOTIDE SEQUENCE [LARGE SCALE GENOMIC DNA]</scope>
    <source>
        <strain evidence="3">SpSt-1261</strain>
    </source>
</reference>
<keyword evidence="1" id="KW-0408">Iron</keyword>
<sequence>MKRLIDVREGEKVKIVRIDAGEEAVKKLLRLGIIPGTEVEVIKNNCGPLLVKIRDLNIAIGRGISQKILVEETQ</sequence>
<dbReference type="Proteomes" id="UP000886076">
    <property type="component" value="Unassembled WGS sequence"/>
</dbReference>
<evidence type="ECO:0000313" key="5">
    <source>
        <dbReference type="Proteomes" id="UP000237153"/>
    </source>
</evidence>
<dbReference type="SMART" id="SM00899">
    <property type="entry name" value="FeoA"/>
    <property type="match status" value="1"/>
</dbReference>
<accession>A0A2J6N2F9</accession>
<dbReference type="AlphaFoldDB" id="A0A2J6N2F9"/>
<dbReference type="EMBL" id="PNIM01000012">
    <property type="protein sequence ID" value="PMB75525.1"/>
    <property type="molecule type" value="Genomic_DNA"/>
</dbReference>
<reference evidence="4 5" key="1">
    <citation type="submission" date="2018-01" db="EMBL/GenBank/DDBJ databases">
        <title>Metagenomic assembled genomes from two thermal pools in the Uzon Caldera, Kamchatka, Russia.</title>
        <authorList>
            <person name="Wilkins L."/>
            <person name="Ettinger C."/>
        </authorList>
    </citation>
    <scope>NUCLEOTIDE SEQUENCE [LARGE SCALE GENOMIC DNA]</scope>
    <source>
        <strain evidence="4">ZAV-06</strain>
    </source>
</reference>
<dbReference type="SUPFAM" id="SSF50037">
    <property type="entry name" value="C-terminal domain of transcriptional repressors"/>
    <property type="match status" value="1"/>
</dbReference>
<dbReference type="Proteomes" id="UP000237153">
    <property type="component" value="Unassembled WGS sequence"/>
</dbReference>
<organism evidence="4 5">
    <name type="scientific">Fervidicoccus fontis</name>
    <dbReference type="NCBI Taxonomy" id="683846"/>
    <lineage>
        <taxon>Archaea</taxon>
        <taxon>Thermoproteota</taxon>
        <taxon>Thermoprotei</taxon>
        <taxon>Fervidicoccales</taxon>
        <taxon>Fervidicoccaceae</taxon>
        <taxon>Fervidicoccus</taxon>
    </lineage>
</organism>
<evidence type="ECO:0000259" key="2">
    <source>
        <dbReference type="SMART" id="SM00899"/>
    </source>
</evidence>
<dbReference type="InterPro" id="IPR007167">
    <property type="entry name" value="Fe-transptr_FeoA-like"/>
</dbReference>
<dbReference type="PANTHER" id="PTHR43151">
    <property type="entry name" value="FEOA FAMILY PROTEIN"/>
    <property type="match status" value="1"/>
</dbReference>
<dbReference type="InterPro" id="IPR008988">
    <property type="entry name" value="Transcriptional_repressor_C"/>
</dbReference>
<name>A0A2J6N2F9_9CREN</name>
<protein>
    <submittedName>
        <fullName evidence="4">Ferrous iron transport protein A</fullName>
    </submittedName>
</protein>
<gene>
    <name evidence="4" type="ORF">C0188_02735</name>
    <name evidence="3" type="ORF">ENO39_05535</name>
</gene>
<evidence type="ECO:0000256" key="1">
    <source>
        <dbReference type="ARBA" id="ARBA00023004"/>
    </source>
</evidence>
<proteinExistence type="predicted"/>
<dbReference type="PANTHER" id="PTHR43151:SF1">
    <property type="entry name" value="SSR2333 PROTEIN"/>
    <property type="match status" value="1"/>
</dbReference>
<dbReference type="RefSeq" id="WP_272985868.1">
    <property type="nucleotide sequence ID" value="NZ_DSFH01000068.1"/>
</dbReference>
<dbReference type="Gene3D" id="2.30.30.90">
    <property type="match status" value="1"/>
</dbReference>
<comment type="caution">
    <text evidence="4">The sequence shown here is derived from an EMBL/GenBank/DDBJ whole genome shotgun (WGS) entry which is preliminary data.</text>
</comment>
<dbReference type="EMBL" id="DSFH01000068">
    <property type="protein sequence ID" value="HEW64495.1"/>
    <property type="molecule type" value="Genomic_DNA"/>
</dbReference>